<dbReference type="SUPFAM" id="SSF53254">
    <property type="entry name" value="Phosphoglycerate mutase-like"/>
    <property type="match status" value="1"/>
</dbReference>
<dbReference type="AlphaFoldDB" id="A0A398B3D8"/>
<dbReference type="GO" id="GO:0016791">
    <property type="term" value="F:phosphatase activity"/>
    <property type="evidence" value="ECO:0007669"/>
    <property type="project" value="TreeGrafter"/>
</dbReference>
<proteinExistence type="predicted"/>
<dbReference type="InterPro" id="IPR013078">
    <property type="entry name" value="His_Pase_superF_clade-1"/>
</dbReference>
<name>A0A398B3D8_9BACI</name>
<dbReference type="PANTHER" id="PTHR48100:SF1">
    <property type="entry name" value="HISTIDINE PHOSPHATASE FAMILY PROTEIN-RELATED"/>
    <property type="match status" value="1"/>
</dbReference>
<evidence type="ECO:0000313" key="1">
    <source>
        <dbReference type="EMBL" id="RID82306.1"/>
    </source>
</evidence>
<reference evidence="1 2" key="1">
    <citation type="submission" date="2018-08" db="EMBL/GenBank/DDBJ databases">
        <title>Bacillus jemisoniae sp. nov., Bacillus chryseoplanitiae sp. nov., Bacillus resnikiae sp. nov., and Bacillus frankliniae sp. nov., isolated from Viking spacecraft and associated surfaces.</title>
        <authorList>
            <person name="Seuylemezian A."/>
            <person name="Vaishampayan P."/>
        </authorList>
    </citation>
    <scope>NUCLEOTIDE SEQUENCE [LARGE SCALE GENOMIC DNA]</scope>
    <source>
        <strain evidence="1 2">JJ-247</strain>
    </source>
</reference>
<dbReference type="PANTHER" id="PTHR48100">
    <property type="entry name" value="BROAD-SPECIFICITY PHOSPHATASE YOR283W-RELATED"/>
    <property type="match status" value="1"/>
</dbReference>
<gene>
    <name evidence="1" type="ORF">D1970_19220</name>
</gene>
<dbReference type="RefSeq" id="WP_119114479.1">
    <property type="nucleotide sequence ID" value="NZ_CBCSEO010000023.1"/>
</dbReference>
<evidence type="ECO:0000313" key="2">
    <source>
        <dbReference type="Proteomes" id="UP000265816"/>
    </source>
</evidence>
<dbReference type="Gene3D" id="3.40.50.1240">
    <property type="entry name" value="Phosphoglycerate mutase-like"/>
    <property type="match status" value="1"/>
</dbReference>
<keyword evidence="2" id="KW-1185">Reference proteome</keyword>
<dbReference type="InterPro" id="IPR050275">
    <property type="entry name" value="PGM_Phosphatase"/>
</dbReference>
<dbReference type="OrthoDB" id="2435937at2"/>
<dbReference type="SMART" id="SM00855">
    <property type="entry name" value="PGAM"/>
    <property type="match status" value="1"/>
</dbReference>
<dbReference type="Proteomes" id="UP000265816">
    <property type="component" value="Unassembled WGS sequence"/>
</dbReference>
<dbReference type="Pfam" id="PF00300">
    <property type="entry name" value="His_Phos_1"/>
    <property type="match status" value="1"/>
</dbReference>
<dbReference type="InterPro" id="IPR029033">
    <property type="entry name" value="His_PPase_superfam"/>
</dbReference>
<dbReference type="GO" id="GO:0005737">
    <property type="term" value="C:cytoplasm"/>
    <property type="evidence" value="ECO:0007669"/>
    <property type="project" value="TreeGrafter"/>
</dbReference>
<accession>A0A398B3D8</accession>
<sequence>MELIFIRHGQGEHTLDLPASLQLMDPGLTKDGVSQAKSLQTQFTLAESDIVIVSPIRRTLQTAYIWSNDINCKKIVSPLVSPRMFPQNPKWKTLPCDRILNKKVIKGAYPTFTIDEGLPEELWSSGINTMPEQEFNVLAESFLEWCRSQSVERIYVVSHDGTITSYRQFISGKRLTRKDFPKETGWFKQLC</sequence>
<dbReference type="EMBL" id="QWVT01000039">
    <property type="protein sequence ID" value="RID82306.1"/>
    <property type="molecule type" value="Genomic_DNA"/>
</dbReference>
<protein>
    <submittedName>
        <fullName evidence="1">Histidine phosphatase family protein</fullName>
    </submittedName>
</protein>
<dbReference type="CDD" id="cd07067">
    <property type="entry name" value="HP_PGM_like"/>
    <property type="match status" value="1"/>
</dbReference>
<organism evidence="1 2">
    <name type="scientific">Mesobacillus zeae</name>
    <dbReference type="NCBI Taxonomy" id="1917180"/>
    <lineage>
        <taxon>Bacteria</taxon>
        <taxon>Bacillati</taxon>
        <taxon>Bacillota</taxon>
        <taxon>Bacilli</taxon>
        <taxon>Bacillales</taxon>
        <taxon>Bacillaceae</taxon>
        <taxon>Mesobacillus</taxon>
    </lineage>
</organism>
<comment type="caution">
    <text evidence="1">The sequence shown here is derived from an EMBL/GenBank/DDBJ whole genome shotgun (WGS) entry which is preliminary data.</text>
</comment>